<accession>A0A1G2CUG7</accession>
<comment type="caution">
    <text evidence="1">The sequence shown here is derived from an EMBL/GenBank/DDBJ whole genome shotgun (WGS) entry which is preliminary data.</text>
</comment>
<evidence type="ECO:0000313" key="2">
    <source>
        <dbReference type="Proteomes" id="UP000177122"/>
    </source>
</evidence>
<gene>
    <name evidence="1" type="ORF">A2845_01910</name>
</gene>
<sequence>MSSPQFREWKVTLVIQSRLGCEPELLEQYKFSDFIEPLSHCSVKPDSIVFPRFFRFHGSLITVTGSATKVIYRVDAETEFSAMTLGLEYYKKFFVESGLTEKTAITHFDVSTEEWN</sequence>
<dbReference type="Proteomes" id="UP000177122">
    <property type="component" value="Unassembled WGS sequence"/>
</dbReference>
<organism evidence="1 2">
    <name type="scientific">Candidatus Lloydbacteria bacterium RIFCSPHIGHO2_01_FULL_49_22</name>
    <dbReference type="NCBI Taxonomy" id="1798658"/>
    <lineage>
        <taxon>Bacteria</taxon>
        <taxon>Candidatus Lloydiibacteriota</taxon>
    </lineage>
</organism>
<name>A0A1G2CUG7_9BACT</name>
<protein>
    <submittedName>
        <fullName evidence="1">Uncharacterized protein</fullName>
    </submittedName>
</protein>
<dbReference type="EMBL" id="MHLI01000016">
    <property type="protein sequence ID" value="OGZ05013.1"/>
    <property type="molecule type" value="Genomic_DNA"/>
</dbReference>
<evidence type="ECO:0000313" key="1">
    <source>
        <dbReference type="EMBL" id="OGZ05013.1"/>
    </source>
</evidence>
<proteinExistence type="predicted"/>
<reference evidence="1 2" key="1">
    <citation type="journal article" date="2016" name="Nat. Commun.">
        <title>Thousands of microbial genomes shed light on interconnected biogeochemical processes in an aquifer system.</title>
        <authorList>
            <person name="Anantharaman K."/>
            <person name="Brown C.T."/>
            <person name="Hug L.A."/>
            <person name="Sharon I."/>
            <person name="Castelle C.J."/>
            <person name="Probst A.J."/>
            <person name="Thomas B.C."/>
            <person name="Singh A."/>
            <person name="Wilkins M.J."/>
            <person name="Karaoz U."/>
            <person name="Brodie E.L."/>
            <person name="Williams K.H."/>
            <person name="Hubbard S.S."/>
            <person name="Banfield J.F."/>
        </authorList>
    </citation>
    <scope>NUCLEOTIDE SEQUENCE [LARGE SCALE GENOMIC DNA]</scope>
</reference>
<dbReference type="AlphaFoldDB" id="A0A1G2CUG7"/>